<name>U2XQJ4_9PROT</name>
<dbReference type="RefSeq" id="WP_021776405.1">
    <property type="nucleotide sequence ID" value="NZ_AWXE01000001.1"/>
</dbReference>
<keyword evidence="1" id="KW-0472">Membrane</keyword>
<feature type="transmembrane region" description="Helical" evidence="1">
    <location>
        <begin position="6"/>
        <end position="31"/>
    </location>
</feature>
<feature type="transmembrane region" description="Helical" evidence="1">
    <location>
        <begin position="61"/>
        <end position="78"/>
    </location>
</feature>
<gene>
    <name evidence="2" type="ORF">RS24_00325</name>
</gene>
<feature type="transmembrane region" description="Helical" evidence="1">
    <location>
        <begin position="84"/>
        <end position="104"/>
    </location>
</feature>
<keyword evidence="3" id="KW-1185">Reference proteome</keyword>
<dbReference type="eggNOG" id="ENOG50329BM">
    <property type="taxonomic scope" value="Bacteria"/>
</dbReference>
<dbReference type="AlphaFoldDB" id="U2XQJ4"/>
<sequence>MIDFIYSIMVLVHILLLVFWVGTDVGVFLAAKVSERTDLSIETRSTVLSVGMVLDRLPRSALVLIIPSGLFLASYSGLMNIPPIIFYGICILAGIWLAILWLGFMTKNSATEAKCMSINLLLNGVSALLVTAAAIWMLTSGAYEVWIGLKFLCVGLIFAVGVVLDMQFRPAVVAFSEIMTKGATEDRDMTYSKAIAPVYLSVLTIYLLAIIAAGLGIAKP</sequence>
<dbReference type="STRING" id="1397666.RS24_00325"/>
<protein>
    <submittedName>
        <fullName evidence="2">Type 1 capsular polysaccharide biosynthesis protein J</fullName>
    </submittedName>
</protein>
<feature type="transmembrane region" description="Helical" evidence="1">
    <location>
        <begin position="197"/>
        <end position="218"/>
    </location>
</feature>
<reference evidence="2 3" key="1">
    <citation type="journal article" date="2014" name="FEMS Microbiol. Ecol.">
        <title>Genomic differentiation among two strains of the PS1 clade isolated from geographically separated marine habitats.</title>
        <authorList>
            <person name="Jimenez-Infante F."/>
            <person name="Ngugi D.K."/>
            <person name="Alam I."/>
            <person name="Rashid M."/>
            <person name="Baalawi W."/>
            <person name="Kamau A.A."/>
            <person name="Bajic V.B."/>
            <person name="Stingl U."/>
        </authorList>
    </citation>
    <scope>NUCLEOTIDE SEQUENCE [LARGE SCALE GENOMIC DNA]</scope>
    <source>
        <strain evidence="2 3">RS24</strain>
    </source>
</reference>
<dbReference type="Proteomes" id="UP000016762">
    <property type="component" value="Unassembled WGS sequence"/>
</dbReference>
<feature type="transmembrane region" description="Helical" evidence="1">
    <location>
        <begin position="145"/>
        <end position="164"/>
    </location>
</feature>
<dbReference type="EMBL" id="AWXE01000001">
    <property type="protein sequence ID" value="ERL47387.1"/>
    <property type="molecule type" value="Genomic_DNA"/>
</dbReference>
<feature type="transmembrane region" description="Helical" evidence="1">
    <location>
        <begin position="116"/>
        <end position="139"/>
    </location>
</feature>
<keyword evidence="1" id="KW-1133">Transmembrane helix</keyword>
<evidence type="ECO:0000256" key="1">
    <source>
        <dbReference type="SAM" id="Phobius"/>
    </source>
</evidence>
<keyword evidence="1" id="KW-0812">Transmembrane</keyword>
<evidence type="ECO:0000313" key="2">
    <source>
        <dbReference type="EMBL" id="ERL47387.1"/>
    </source>
</evidence>
<evidence type="ECO:0000313" key="3">
    <source>
        <dbReference type="Proteomes" id="UP000016762"/>
    </source>
</evidence>
<proteinExistence type="predicted"/>
<accession>U2XQJ4</accession>
<dbReference type="OrthoDB" id="3781906at2"/>
<organism evidence="2 3">
    <name type="scientific">Candidatus Micropelagius thuwalensis</name>
    <dbReference type="NCBI Taxonomy" id="1397666"/>
    <lineage>
        <taxon>Bacteria</taxon>
        <taxon>Pseudomonadati</taxon>
        <taxon>Pseudomonadota</taxon>
        <taxon>Alphaproteobacteria</taxon>
        <taxon>PS1 clade</taxon>
        <taxon>Candidatus Micropelagius</taxon>
    </lineage>
</organism>
<comment type="caution">
    <text evidence="2">The sequence shown here is derived from an EMBL/GenBank/DDBJ whole genome shotgun (WGS) entry which is preliminary data.</text>
</comment>